<dbReference type="PANTHER" id="PTHR16193:SF0">
    <property type="entry name" value="TETRATRICOPEPTIDE REPEAT PROTEIN 27"/>
    <property type="match status" value="1"/>
</dbReference>
<name>A0A2A3E2K4_APICC</name>
<dbReference type="CDD" id="cd05364">
    <property type="entry name" value="SDR_c11"/>
    <property type="match status" value="1"/>
</dbReference>
<sequence>MNIPDVNKIINKETEILLLINFVKNDVCDLPICVQNILSGKYEDVINNKLFSNLIQECSNYDSEIIHKNIEKTDLYDSWLCTGIASLLYFIQCNWTGPQVEKNIEWQNIKNENIFKDLSLYDECNANVKMLDLLYLSKIIFSNEILQNIYKSCIWWLFRANFINQLILNESSGMIFDETEQLIDKINNLQLLQENIHCETLFYIEAAQFYFYYRRIHNSEKYIKLAQEKAKLSLDLEGALGKRTKYQKEKAQLFLRINLEKKQFFFRCCENLPKSLDLNDEIRLEHIEFSENIANVQIGAVEETIILAKYIQLQLSQPKDKLTDEEIIPYLTVVINNTRNWSLKMASLYNRCSLESGDKRTVERSMMQIEYLIHELNKTEVSVANRMDLFFASGLKPIWVLEQTYAQLMLSLGLVKGALDAIEIIHQELSKKPSVQLWCLLGDATQDPNHYETAWKLSNEKSSIVQRHWGFFYFKKQNYKEAIPHLKLSVELNNIQEHVWIRLGFAALETEDWKLAVTAYKHYCALEQTTFEAWNNLAKAYIKLGDKIKAWKSLQDAIKCNYDQWQIWDNLMIVSIDLRHFSEVIRCYHRILDLKTHHLDVQILDILTNAVLNNINDSNGISAQKLLPKVLELFGRITSFISNNSDVWKMYGQLTILKKTDIDNEKAIQYLQQAHRIAISDSKWLLQEESVEKILQLCCILAEIYLQYASNCELKKKKTLLASAKLSLQGIMSFAGKVVLITGASSGIGAATAIHFSQLDALLSITGRNVQKLNEIADQCKSNKPLIIPGDLTNETDVQNIIKSTIKHYGKLDILINNAGILENGSIENTSLEQYDRIFNINVRSIYYLTMLAVPYIIQTKGNIVNVSSVVGLRSFPGVLSYCMSKSAIDQFTRCVAVELAPKQVRVNAVNPGVITTNLHKNSGMSDEELKNFYEHCKNTHALGRSGDVNEVAKAIAYLASDDASFITGVTLSIDGGRHVMCPR</sequence>
<evidence type="ECO:0000256" key="1">
    <source>
        <dbReference type="ARBA" id="ARBA00022737"/>
    </source>
</evidence>
<dbReference type="EMBL" id="KZ288425">
    <property type="protein sequence ID" value="PBC25937.1"/>
    <property type="molecule type" value="Genomic_DNA"/>
</dbReference>
<accession>A0A2A3E2K4</accession>
<dbReference type="Gene3D" id="1.25.40.10">
    <property type="entry name" value="Tetratricopeptide repeat domain"/>
    <property type="match status" value="1"/>
</dbReference>
<dbReference type="Gene3D" id="3.40.50.720">
    <property type="entry name" value="NAD(P)-binding Rossmann-like Domain"/>
    <property type="match status" value="1"/>
</dbReference>
<dbReference type="PROSITE" id="PS00061">
    <property type="entry name" value="ADH_SHORT"/>
    <property type="match status" value="1"/>
</dbReference>
<evidence type="ECO:0000313" key="6">
    <source>
        <dbReference type="Proteomes" id="UP000242457"/>
    </source>
</evidence>
<dbReference type="SUPFAM" id="SSF48452">
    <property type="entry name" value="TPR-like"/>
    <property type="match status" value="1"/>
</dbReference>
<dbReference type="FunFam" id="3.40.50.720:FF:000084">
    <property type="entry name" value="Short-chain dehydrogenase reductase"/>
    <property type="match status" value="1"/>
</dbReference>
<dbReference type="SMART" id="SM00028">
    <property type="entry name" value="TPR"/>
    <property type="match status" value="4"/>
</dbReference>
<organism evidence="5 6">
    <name type="scientific">Apis cerana cerana</name>
    <name type="common">Oriental honeybee</name>
    <dbReference type="NCBI Taxonomy" id="94128"/>
    <lineage>
        <taxon>Eukaryota</taxon>
        <taxon>Metazoa</taxon>
        <taxon>Ecdysozoa</taxon>
        <taxon>Arthropoda</taxon>
        <taxon>Hexapoda</taxon>
        <taxon>Insecta</taxon>
        <taxon>Pterygota</taxon>
        <taxon>Neoptera</taxon>
        <taxon>Endopterygota</taxon>
        <taxon>Hymenoptera</taxon>
        <taxon>Apocrita</taxon>
        <taxon>Aculeata</taxon>
        <taxon>Apoidea</taxon>
        <taxon>Anthophila</taxon>
        <taxon>Apidae</taxon>
        <taxon>Apis</taxon>
    </lineage>
</organism>
<evidence type="ECO:0000256" key="2">
    <source>
        <dbReference type="ARBA" id="ARBA00022803"/>
    </source>
</evidence>
<dbReference type="OrthoDB" id="1936594at2759"/>
<gene>
    <name evidence="5" type="ORF">APICC_04899</name>
</gene>
<dbReference type="PRINTS" id="PR00081">
    <property type="entry name" value="GDHRDH"/>
</dbReference>
<dbReference type="AlphaFoldDB" id="A0A2A3E2K4"/>
<dbReference type="STRING" id="94128.A0A2A3E2K4"/>
<protein>
    <submittedName>
        <fullName evidence="5">Tetratricopeptide repeat protein</fullName>
    </submittedName>
</protein>
<dbReference type="InterPro" id="IPR002347">
    <property type="entry name" value="SDR_fam"/>
</dbReference>
<dbReference type="InterPro" id="IPR011990">
    <property type="entry name" value="TPR-like_helical_dom_sf"/>
</dbReference>
<comment type="similarity">
    <text evidence="4">Belongs to the TTC27 family.</text>
</comment>
<dbReference type="InterPro" id="IPR044244">
    <property type="entry name" value="TTC27/Emw1"/>
</dbReference>
<evidence type="ECO:0000313" key="5">
    <source>
        <dbReference type="EMBL" id="PBC25937.1"/>
    </source>
</evidence>
<dbReference type="InterPro" id="IPR020904">
    <property type="entry name" value="Sc_DH/Rdtase_CS"/>
</dbReference>
<dbReference type="PANTHER" id="PTHR16193">
    <property type="entry name" value="TETRATRICOPEPTIDE REPEAT PROTEIN 27"/>
    <property type="match status" value="1"/>
</dbReference>
<keyword evidence="6" id="KW-1185">Reference proteome</keyword>
<evidence type="ECO:0000256" key="3">
    <source>
        <dbReference type="ARBA" id="ARBA00023002"/>
    </source>
</evidence>
<keyword evidence="2" id="KW-0802">TPR repeat</keyword>
<keyword evidence="1" id="KW-0677">Repeat</keyword>
<dbReference type="NCBIfam" id="NF005559">
    <property type="entry name" value="PRK07231.1"/>
    <property type="match status" value="1"/>
</dbReference>
<keyword evidence="3" id="KW-0560">Oxidoreductase</keyword>
<dbReference type="PRINTS" id="PR00080">
    <property type="entry name" value="SDRFAMILY"/>
</dbReference>
<reference evidence="5 6" key="1">
    <citation type="submission" date="2014-07" db="EMBL/GenBank/DDBJ databases">
        <title>Genomic and transcriptomic analysis on Apis cerana provide comprehensive insights into honey bee biology.</title>
        <authorList>
            <person name="Diao Q."/>
            <person name="Sun L."/>
            <person name="Zheng H."/>
            <person name="Zheng H."/>
            <person name="Xu S."/>
            <person name="Wang S."/>
            <person name="Zeng Z."/>
            <person name="Hu F."/>
            <person name="Su S."/>
            <person name="Wu J."/>
        </authorList>
    </citation>
    <scope>NUCLEOTIDE SEQUENCE [LARGE SCALE GENOMIC DNA]</scope>
    <source>
        <tissue evidence="5">Pupae without intestine</tissue>
    </source>
</reference>
<evidence type="ECO:0000256" key="4">
    <source>
        <dbReference type="ARBA" id="ARBA00024020"/>
    </source>
</evidence>
<dbReference type="SUPFAM" id="SSF51735">
    <property type="entry name" value="NAD(P)-binding Rossmann-fold domains"/>
    <property type="match status" value="1"/>
</dbReference>
<dbReference type="InterPro" id="IPR036291">
    <property type="entry name" value="NAD(P)-bd_dom_sf"/>
</dbReference>
<dbReference type="Proteomes" id="UP000242457">
    <property type="component" value="Unassembled WGS sequence"/>
</dbReference>
<dbReference type="Pfam" id="PF13561">
    <property type="entry name" value="adh_short_C2"/>
    <property type="match status" value="1"/>
</dbReference>
<proteinExistence type="inferred from homology"/>
<dbReference type="GO" id="GO:0016491">
    <property type="term" value="F:oxidoreductase activity"/>
    <property type="evidence" value="ECO:0007669"/>
    <property type="project" value="UniProtKB-KW"/>
</dbReference>
<dbReference type="InterPro" id="IPR019734">
    <property type="entry name" value="TPR_rpt"/>
</dbReference>